<dbReference type="PANTHER" id="PTHR43080:SF2">
    <property type="entry name" value="CBS DOMAIN-CONTAINING PROTEIN"/>
    <property type="match status" value="1"/>
</dbReference>
<dbReference type="PROSITE" id="PS51371">
    <property type="entry name" value="CBS"/>
    <property type="match status" value="2"/>
</dbReference>
<feature type="domain" description="CBS" evidence="3">
    <location>
        <begin position="71"/>
        <end position="130"/>
    </location>
</feature>
<dbReference type="Gene3D" id="3.10.580.10">
    <property type="entry name" value="CBS-domain"/>
    <property type="match status" value="1"/>
</dbReference>
<dbReference type="EMBL" id="JAVIIW010000003">
    <property type="protein sequence ID" value="MDX8477525.1"/>
    <property type="molecule type" value="Genomic_DNA"/>
</dbReference>
<evidence type="ECO:0000259" key="3">
    <source>
        <dbReference type="PROSITE" id="PS51371"/>
    </source>
</evidence>
<evidence type="ECO:0000313" key="4">
    <source>
        <dbReference type="EMBL" id="MDX8477525.1"/>
    </source>
</evidence>
<organism evidence="4 5">
    <name type="scientific">Mesorhizobium album</name>
    <dbReference type="NCBI Taxonomy" id="3072314"/>
    <lineage>
        <taxon>Bacteria</taxon>
        <taxon>Pseudomonadati</taxon>
        <taxon>Pseudomonadota</taxon>
        <taxon>Alphaproteobacteria</taxon>
        <taxon>Hyphomicrobiales</taxon>
        <taxon>Phyllobacteriaceae</taxon>
        <taxon>Mesorhizobium</taxon>
    </lineage>
</organism>
<protein>
    <submittedName>
        <fullName evidence="4">CBS domain-containing protein</fullName>
    </submittedName>
</protein>
<proteinExistence type="predicted"/>
<dbReference type="CDD" id="cd04622">
    <property type="entry name" value="CBS_pair_HRP1_like"/>
    <property type="match status" value="1"/>
</dbReference>
<keyword evidence="1 2" id="KW-0129">CBS domain</keyword>
<dbReference type="RefSeq" id="WP_320285965.1">
    <property type="nucleotide sequence ID" value="NZ_JAVIIW010000003.1"/>
</dbReference>
<dbReference type="SMART" id="SM00116">
    <property type="entry name" value="CBS"/>
    <property type="match status" value="2"/>
</dbReference>
<dbReference type="Pfam" id="PF00571">
    <property type="entry name" value="CBS"/>
    <property type="match status" value="2"/>
</dbReference>
<evidence type="ECO:0000313" key="5">
    <source>
        <dbReference type="Proteomes" id="UP001287059"/>
    </source>
</evidence>
<evidence type="ECO:0000256" key="1">
    <source>
        <dbReference type="ARBA" id="ARBA00023122"/>
    </source>
</evidence>
<feature type="domain" description="CBS" evidence="3">
    <location>
        <begin position="7"/>
        <end position="65"/>
    </location>
</feature>
<dbReference type="PANTHER" id="PTHR43080">
    <property type="entry name" value="CBS DOMAIN-CONTAINING PROTEIN CBSX3, MITOCHONDRIAL"/>
    <property type="match status" value="1"/>
</dbReference>
<dbReference type="Proteomes" id="UP001287059">
    <property type="component" value="Unassembled WGS sequence"/>
</dbReference>
<accession>A0ABU4XS25</accession>
<dbReference type="InterPro" id="IPR046342">
    <property type="entry name" value="CBS_dom_sf"/>
</dbReference>
<keyword evidence="5" id="KW-1185">Reference proteome</keyword>
<dbReference type="InterPro" id="IPR051257">
    <property type="entry name" value="Diverse_CBS-Domain"/>
</dbReference>
<comment type="caution">
    <text evidence="4">The sequence shown here is derived from an EMBL/GenBank/DDBJ whole genome shotgun (WGS) entry which is preliminary data.</text>
</comment>
<dbReference type="SUPFAM" id="SSF54631">
    <property type="entry name" value="CBS-domain pair"/>
    <property type="match status" value="1"/>
</dbReference>
<name>A0ABU4XS25_9HYPH</name>
<dbReference type="InterPro" id="IPR000644">
    <property type="entry name" value="CBS_dom"/>
</dbReference>
<evidence type="ECO:0000256" key="2">
    <source>
        <dbReference type="PROSITE-ProRule" id="PRU00703"/>
    </source>
</evidence>
<gene>
    <name evidence="4" type="ORF">RFN28_03415</name>
</gene>
<reference evidence="4 5" key="1">
    <citation type="submission" date="2023-08" db="EMBL/GenBank/DDBJ databases">
        <title>Implementing the SeqCode for naming new Mesorhizobium species isolated from Vachellia karroo root nodules.</title>
        <authorList>
            <person name="Van Lill M."/>
        </authorList>
    </citation>
    <scope>NUCLEOTIDE SEQUENCE [LARGE SCALE GENOMIC DNA]</scope>
    <source>
        <strain evidence="4 5">VK24D</strain>
    </source>
</reference>
<sequence>MKIGGCMTRNVKIANPEQSIRDVAQMMDRLDAGAVPVADSDRLVGMITDRDIVIRGIALGKGPDAKVRDVMSSEVKYCFDDEEIEHVLENMGDLQVRRLPVLNRDKRLVGIVSLGDLARNGEMAEAGAALSGISMPGGQHSQTAH</sequence>